<dbReference type="InterPro" id="IPR032013">
    <property type="entry name" value="DUF4795"/>
</dbReference>
<reference evidence="4" key="1">
    <citation type="submission" date="2017-01" db="EMBL/GenBank/DDBJ databases">
        <title>A deep insight into the sialotranscriptome of adult male and female Cluex tarsalis mosquitoes.</title>
        <authorList>
            <person name="Ribeiro J.M."/>
            <person name="Moreira F."/>
            <person name="Bernard K.A."/>
            <person name="Calvo E."/>
        </authorList>
    </citation>
    <scope>NUCLEOTIDE SEQUENCE</scope>
    <source>
        <strain evidence="4">Kern County</strain>
        <tissue evidence="4">Salivary glands</tissue>
    </source>
</reference>
<dbReference type="AlphaFoldDB" id="A0A1Q3G018"/>
<organism evidence="4">
    <name type="scientific">Culex tarsalis</name>
    <name type="common">Encephalitis mosquito</name>
    <dbReference type="NCBI Taxonomy" id="7177"/>
    <lineage>
        <taxon>Eukaryota</taxon>
        <taxon>Metazoa</taxon>
        <taxon>Ecdysozoa</taxon>
        <taxon>Arthropoda</taxon>
        <taxon>Hexapoda</taxon>
        <taxon>Insecta</taxon>
        <taxon>Pterygota</taxon>
        <taxon>Neoptera</taxon>
        <taxon>Endopterygota</taxon>
        <taxon>Diptera</taxon>
        <taxon>Nematocera</taxon>
        <taxon>Culicoidea</taxon>
        <taxon>Culicidae</taxon>
        <taxon>Culicinae</taxon>
        <taxon>Culicini</taxon>
        <taxon>Culex</taxon>
        <taxon>Culex</taxon>
    </lineage>
</organism>
<evidence type="ECO:0000256" key="2">
    <source>
        <dbReference type="SAM" id="MobiDB-lite"/>
    </source>
</evidence>
<dbReference type="PANTHER" id="PTHR47080">
    <property type="entry name" value="CHROMOSOME 16 OPEN READING FRAME 96"/>
    <property type="match status" value="1"/>
</dbReference>
<evidence type="ECO:0000259" key="3">
    <source>
        <dbReference type="Pfam" id="PF16043"/>
    </source>
</evidence>
<name>A0A1Q3G018_CULTA</name>
<keyword evidence="1" id="KW-0175">Coiled coil</keyword>
<sequence>MTVDVSLSKLVDLAIGTPDDGSVDFSTLHTLLHIIVRKLGSQRSSVELPPDQQQQLEPLLLRSSERTSSVQVTVHERDGRESFRVRSHSSEEVEEDEPKSSHRSSLSSVEIEDINQKLEDLERKVSILPSELDVEQYCSRRESLNPESPLDYLSLASRLDTIEVSLGKLTATMSDVMMEFTRLEKLVLPYLDGGDIAVLKMQVENISRLLADHFPGFRSRQPSDRQSGSRRLTIETLPVDFYSQGIPSIAQIANARRSFMRSPVTQSSASIQIPDHLEREIEAIRGVLNSLIGVLPLAEESQSSELILSKSDEACDESETTVKANFHQKAASAIINLRFVQKEIDELFQEKEERLAIIERSQRDAAELMETLQTSMEKLKEQFTLLQEHAERFENEFQKKFEDFQTEINDHIKNLIDDVSYLKNDTVERVLQLEFQIEDRVDFELFKTRVPLQQFQMTISDIGRALKQHDEKLEASKANLLQLIHDLTPEIQAKVDRAELSSLERNVSKKLNLLQLRLTKFLKLQESIAAAGTKLKLSGALKCISCDHDSTMNALDDIVPRNNLPLRAYPYEMDASLEARKNRFCGGIHTTMTARKPAVISARRLCEARELVNRMKKPSLDLGLNVVQPEDPTYKIHL</sequence>
<dbReference type="Pfam" id="PF16043">
    <property type="entry name" value="DUF4795"/>
    <property type="match status" value="1"/>
</dbReference>
<accession>A0A1Q3G018</accession>
<evidence type="ECO:0000256" key="1">
    <source>
        <dbReference type="SAM" id="Coils"/>
    </source>
</evidence>
<feature type="compositionally biased region" description="Basic and acidic residues" evidence="2">
    <location>
        <begin position="74"/>
        <end position="91"/>
    </location>
</feature>
<feature type="region of interest" description="Disordered" evidence="2">
    <location>
        <begin position="67"/>
        <end position="109"/>
    </location>
</feature>
<proteinExistence type="predicted"/>
<dbReference type="PANTHER" id="PTHR47080:SF1">
    <property type="entry name" value="CHROMOSOME 16 OPEN READING FRAME 96"/>
    <property type="match status" value="1"/>
</dbReference>
<protein>
    <recommendedName>
        <fullName evidence="3">DUF4795 domain-containing protein</fullName>
    </recommendedName>
</protein>
<feature type="coiled-coil region" evidence="1">
    <location>
        <begin position="358"/>
        <end position="396"/>
    </location>
</feature>
<feature type="domain" description="DUF4795" evidence="3">
    <location>
        <begin position="374"/>
        <end position="554"/>
    </location>
</feature>
<evidence type="ECO:0000313" key="4">
    <source>
        <dbReference type="EMBL" id="JAV33161.1"/>
    </source>
</evidence>
<dbReference type="EMBL" id="GFDL01001884">
    <property type="protein sequence ID" value="JAV33161.1"/>
    <property type="molecule type" value="Transcribed_RNA"/>
</dbReference>